<organism evidence="1 2">
    <name type="scientific">Clavelina lepadiformis</name>
    <name type="common">Light-bulb sea squirt</name>
    <name type="synonym">Ascidia lepadiformis</name>
    <dbReference type="NCBI Taxonomy" id="159417"/>
    <lineage>
        <taxon>Eukaryota</taxon>
        <taxon>Metazoa</taxon>
        <taxon>Chordata</taxon>
        <taxon>Tunicata</taxon>
        <taxon>Ascidiacea</taxon>
        <taxon>Aplousobranchia</taxon>
        <taxon>Clavelinidae</taxon>
        <taxon>Clavelina</taxon>
    </lineage>
</organism>
<dbReference type="Proteomes" id="UP001642483">
    <property type="component" value="Unassembled WGS sequence"/>
</dbReference>
<comment type="caution">
    <text evidence="1">The sequence shown here is derived from an EMBL/GenBank/DDBJ whole genome shotgun (WGS) entry which is preliminary data.</text>
</comment>
<dbReference type="EMBL" id="CAWYQH010000001">
    <property type="protein sequence ID" value="CAK8672477.1"/>
    <property type="molecule type" value="Genomic_DNA"/>
</dbReference>
<gene>
    <name evidence="1" type="ORF">CVLEPA_LOCUS1423</name>
</gene>
<reference evidence="1 2" key="1">
    <citation type="submission" date="2024-02" db="EMBL/GenBank/DDBJ databases">
        <authorList>
            <person name="Daric V."/>
            <person name="Darras S."/>
        </authorList>
    </citation>
    <scope>NUCLEOTIDE SEQUENCE [LARGE SCALE GENOMIC DNA]</scope>
</reference>
<name>A0ABP0EYB8_CLALP</name>
<proteinExistence type="predicted"/>
<keyword evidence="2" id="KW-1185">Reference proteome</keyword>
<evidence type="ECO:0000313" key="1">
    <source>
        <dbReference type="EMBL" id="CAK8672477.1"/>
    </source>
</evidence>
<sequence>MSSTMGSVNNVGRKRKKGAETCYGTTNLQLRQMGETLKSRIGYEVRAFCLNIENLVQNQERGFYEICGASPPQTVPQQAGTSKPEFERATYSNFPDSIDATEEFSSIPDETQIDLLLHKLMHLTLTINNCLIVRGYI</sequence>
<accession>A0ABP0EYB8</accession>
<protein>
    <submittedName>
        <fullName evidence="1">Uncharacterized protein</fullName>
    </submittedName>
</protein>
<evidence type="ECO:0000313" key="2">
    <source>
        <dbReference type="Proteomes" id="UP001642483"/>
    </source>
</evidence>